<keyword evidence="4" id="KW-1185">Reference proteome</keyword>
<feature type="compositionally biased region" description="Acidic residues" evidence="1">
    <location>
        <begin position="402"/>
        <end position="415"/>
    </location>
</feature>
<evidence type="ECO:0000256" key="2">
    <source>
        <dbReference type="SAM" id="Phobius"/>
    </source>
</evidence>
<sequence length="465" mass="51414">HSPVQKTLVDFMILGPGFARAGPRSKNGNSIISCDIYVQRFGFRALPLNPLKVYRRANALFFGILDGIGGPTIPIFFAFFKQRFLHKNSKPDTSITGISYGPLPRHKMDLFLPVGPCTSNKGEITPKVPVIIVFPGYSWSNTSLIQLYSPMAQTLCETGLIVEWTYNNIGKSGADPEQIHLFGFGAGAHMCCMYNTASILSGLSTSSSSGMLSKILPSSNSNAELLEWLRRLRKPVVPVLGIILVSGVYSLEKQRKYEESRCIESISMSSRLFDNPDFAEAWSPLNIMSGIRKSGLFVSNSLFAKRVLIVHGQKDSTFPLELAQKLFQEFCLMDMDDVNMKVYANLRRIDPSVILSVQDALLAKSFLEDIRSAIFVDESDVENETENPQDSDKGHDDHDLSSDVEDMNDTDEDSQKEENLSNVLNGMDLKRASSNASSASSQNQLEPNTPLPKNSKPLSPVKPIS</sequence>
<feature type="compositionally biased region" description="Acidic residues" evidence="1">
    <location>
        <begin position="378"/>
        <end position="389"/>
    </location>
</feature>
<keyword evidence="2" id="KW-0472">Membrane</keyword>
<dbReference type="STRING" id="133381.A0A2T9ZAI1"/>
<proteinExistence type="predicted"/>
<evidence type="ECO:0000313" key="3">
    <source>
        <dbReference type="EMBL" id="PVV01584.1"/>
    </source>
</evidence>
<protein>
    <submittedName>
        <fullName evidence="3">Uncharacterized protein</fullName>
    </submittedName>
</protein>
<feature type="compositionally biased region" description="Low complexity" evidence="1">
    <location>
        <begin position="432"/>
        <end position="444"/>
    </location>
</feature>
<dbReference type="InterPro" id="IPR029058">
    <property type="entry name" value="AB_hydrolase_fold"/>
</dbReference>
<feature type="transmembrane region" description="Helical" evidence="2">
    <location>
        <begin position="59"/>
        <end position="80"/>
    </location>
</feature>
<feature type="compositionally biased region" description="Basic and acidic residues" evidence="1">
    <location>
        <begin position="390"/>
        <end position="401"/>
    </location>
</feature>
<dbReference type="Proteomes" id="UP000245609">
    <property type="component" value="Unassembled WGS sequence"/>
</dbReference>
<dbReference type="AlphaFoldDB" id="A0A2T9ZAI1"/>
<evidence type="ECO:0000256" key="1">
    <source>
        <dbReference type="SAM" id="MobiDB-lite"/>
    </source>
</evidence>
<name>A0A2T9ZAI1_9FUNG</name>
<comment type="caution">
    <text evidence="3">The sequence shown here is derived from an EMBL/GenBank/DDBJ whole genome shotgun (WGS) entry which is preliminary data.</text>
</comment>
<dbReference type="OrthoDB" id="6495301at2759"/>
<dbReference type="EMBL" id="MBFS01000968">
    <property type="protein sequence ID" value="PVV01584.1"/>
    <property type="molecule type" value="Genomic_DNA"/>
</dbReference>
<gene>
    <name evidence="3" type="ORF">BB560_003993</name>
</gene>
<feature type="non-terminal residue" evidence="3">
    <location>
        <position position="1"/>
    </location>
</feature>
<reference evidence="3 4" key="1">
    <citation type="journal article" date="2018" name="MBio">
        <title>Comparative Genomics Reveals the Core Gene Toolbox for the Fungus-Insect Symbiosis.</title>
        <authorList>
            <person name="Wang Y."/>
            <person name="Stata M."/>
            <person name="Wang W."/>
            <person name="Stajich J.E."/>
            <person name="White M.M."/>
            <person name="Moncalvo J.M."/>
        </authorList>
    </citation>
    <scope>NUCLEOTIDE SEQUENCE [LARGE SCALE GENOMIC DNA]</scope>
    <source>
        <strain evidence="3 4">SC-DP-2</strain>
    </source>
</reference>
<keyword evidence="2" id="KW-0812">Transmembrane</keyword>
<dbReference type="Gene3D" id="3.40.50.1820">
    <property type="entry name" value="alpha/beta hydrolase"/>
    <property type="match status" value="1"/>
</dbReference>
<keyword evidence="2" id="KW-1133">Transmembrane helix</keyword>
<accession>A0A2T9ZAI1</accession>
<evidence type="ECO:0000313" key="4">
    <source>
        <dbReference type="Proteomes" id="UP000245609"/>
    </source>
</evidence>
<feature type="region of interest" description="Disordered" evidence="1">
    <location>
        <begin position="378"/>
        <end position="465"/>
    </location>
</feature>
<organism evidence="3 4">
    <name type="scientific">Smittium megazygosporum</name>
    <dbReference type="NCBI Taxonomy" id="133381"/>
    <lineage>
        <taxon>Eukaryota</taxon>
        <taxon>Fungi</taxon>
        <taxon>Fungi incertae sedis</taxon>
        <taxon>Zoopagomycota</taxon>
        <taxon>Kickxellomycotina</taxon>
        <taxon>Harpellomycetes</taxon>
        <taxon>Harpellales</taxon>
        <taxon>Legeriomycetaceae</taxon>
        <taxon>Smittium</taxon>
    </lineage>
</organism>
<dbReference type="SUPFAM" id="SSF53474">
    <property type="entry name" value="alpha/beta-Hydrolases"/>
    <property type="match status" value="1"/>
</dbReference>